<reference evidence="1" key="1">
    <citation type="submission" date="2019-11" db="UniProtKB">
        <authorList>
            <consortium name="WormBaseParasite"/>
        </authorList>
    </citation>
    <scope>IDENTIFICATION</scope>
</reference>
<dbReference type="AlphaFoldDB" id="A0A5K3ERJ3"/>
<accession>A0A5K3ERJ3</accession>
<dbReference type="WBParaSite" id="MCU_002517-RA">
    <property type="protein sequence ID" value="MCU_002517-RA"/>
    <property type="gene ID" value="MCU_002517"/>
</dbReference>
<evidence type="ECO:0000313" key="1">
    <source>
        <dbReference type="WBParaSite" id="MCU_002517-RA"/>
    </source>
</evidence>
<proteinExistence type="predicted"/>
<organism evidence="1">
    <name type="scientific">Mesocestoides corti</name>
    <name type="common">Flatworm</name>
    <dbReference type="NCBI Taxonomy" id="53468"/>
    <lineage>
        <taxon>Eukaryota</taxon>
        <taxon>Metazoa</taxon>
        <taxon>Spiralia</taxon>
        <taxon>Lophotrochozoa</taxon>
        <taxon>Platyhelminthes</taxon>
        <taxon>Cestoda</taxon>
        <taxon>Eucestoda</taxon>
        <taxon>Cyclophyllidea</taxon>
        <taxon>Mesocestoididae</taxon>
        <taxon>Mesocestoides</taxon>
    </lineage>
</organism>
<name>A0A5K3ERJ3_MESCO</name>
<protein>
    <submittedName>
        <fullName evidence="1">RT_RNaseH_2 domain-containing protein</fullName>
    </submittedName>
</protein>
<sequence length="75" mass="8807">MEGASCVVLACDWSIKPVLMYQSSSYQGTGILQLKRSIWSQTYWTRRLQPIHCLSAFQYHERKIASYPETDKYEK</sequence>